<protein>
    <submittedName>
        <fullName evidence="2">Uncharacterized protein</fullName>
    </submittedName>
</protein>
<reference evidence="2" key="1">
    <citation type="submission" date="2020-09" db="EMBL/GenBank/DDBJ databases">
        <authorList>
            <person name="Blom J."/>
        </authorList>
    </citation>
    <scope>NUCLEOTIDE SEQUENCE</scope>
    <source>
        <strain evidence="2">No.66</strain>
    </source>
</reference>
<dbReference type="Proteomes" id="UP001153761">
    <property type="component" value="Chromosome"/>
</dbReference>
<evidence type="ECO:0000313" key="3">
    <source>
        <dbReference type="Proteomes" id="UP001153761"/>
    </source>
</evidence>
<accession>A0AAD1V7S8</accession>
<feature type="region of interest" description="Disordered" evidence="1">
    <location>
        <begin position="1"/>
        <end position="26"/>
    </location>
</feature>
<dbReference type="RefSeq" id="WP_254032627.1">
    <property type="nucleotide sequence ID" value="NZ_LR882963.1"/>
</dbReference>
<evidence type="ECO:0000256" key="1">
    <source>
        <dbReference type="SAM" id="MobiDB-lite"/>
    </source>
</evidence>
<dbReference type="EMBL" id="LR882963">
    <property type="protein sequence ID" value="CAD5970665.1"/>
    <property type="molecule type" value="Genomic_DNA"/>
</dbReference>
<sequence length="137" mass="14634">MNTKAVVTPVKKSTPTPIPQLSPTVGLTSVRPFADEQLALKEDDSTSEQKLAGATAPPPPEVQRNQNLNSGYNFGQISISEYIPATPQAKLVVGAPGDKYEKEADAMADKVVAMTVPVQKQEEQGSRGEEKQGEQGE</sequence>
<organism evidence="2 3">
    <name type="scientific">Planktothrix agardhii</name>
    <name type="common">Oscillatoria agardhii</name>
    <dbReference type="NCBI Taxonomy" id="1160"/>
    <lineage>
        <taxon>Bacteria</taxon>
        <taxon>Bacillati</taxon>
        <taxon>Cyanobacteriota</taxon>
        <taxon>Cyanophyceae</taxon>
        <taxon>Oscillatoriophycideae</taxon>
        <taxon>Oscillatoriales</taxon>
        <taxon>Microcoleaceae</taxon>
        <taxon>Planktothrix</taxon>
    </lineage>
</organism>
<dbReference type="AlphaFoldDB" id="A0AAD1V7S8"/>
<gene>
    <name evidence="2" type="ORF">PANO66_03933</name>
</gene>
<feature type="region of interest" description="Disordered" evidence="1">
    <location>
        <begin position="116"/>
        <end position="137"/>
    </location>
</feature>
<feature type="compositionally biased region" description="Basic and acidic residues" evidence="1">
    <location>
        <begin position="120"/>
        <end position="137"/>
    </location>
</feature>
<evidence type="ECO:0000313" key="2">
    <source>
        <dbReference type="EMBL" id="CAD5970665.1"/>
    </source>
</evidence>
<name>A0AAD1V7S8_PLAAG</name>
<feature type="region of interest" description="Disordered" evidence="1">
    <location>
        <begin position="40"/>
        <end position="71"/>
    </location>
</feature>
<proteinExistence type="predicted"/>